<dbReference type="Pfam" id="PF00534">
    <property type="entry name" value="Glycos_transf_1"/>
    <property type="match status" value="1"/>
</dbReference>
<name>A0A2W7RPF9_9BACT</name>
<protein>
    <submittedName>
        <fullName evidence="2">Glycosyltransferase involved in cell wall biosynthesis</fullName>
    </submittedName>
</protein>
<dbReference type="PANTHER" id="PTHR45947:SF3">
    <property type="entry name" value="SULFOQUINOVOSYL TRANSFERASE SQD2"/>
    <property type="match status" value="1"/>
</dbReference>
<sequence>MKKLAFIITHPIQYYAPLFQHINERQRIAIKVFYTKGKFEQYFDEGFAKTIAWDIPLLEGYEYTFLKNSGGKLPGQFFSIVNSDLIPAIEAWQPDAICVFGWNYYSHLKVMRYFKGKLPVLFRGDSTLLDSLPGYKKLLRRFFLRWVYHHVDIALAAGKNSAAYFKWCGLNDAQIIVAPHAVDNERFANSVNDDEVRALRISLQIPSDAMLVLFAGKFEPKKNPALLISAFLEAALKNAHLLMVGNGVLETSLKQLAGNASNIHFLPFQNQSKLPLFYHASDVFVLPSDGPGETWGLAVNEAMACGKPIIVSDKVGCAIDLVEPGKNGWIFPHGNQPALVEVLRKLNNRELAKNMGHSSQQKIAHFSFTNIASSIEGCITKN</sequence>
<dbReference type="Proteomes" id="UP000249720">
    <property type="component" value="Unassembled WGS sequence"/>
</dbReference>
<dbReference type="SUPFAM" id="SSF53756">
    <property type="entry name" value="UDP-Glycosyltransferase/glycogen phosphorylase"/>
    <property type="match status" value="1"/>
</dbReference>
<evidence type="ECO:0000313" key="2">
    <source>
        <dbReference type="EMBL" id="PZX62254.1"/>
    </source>
</evidence>
<comment type="caution">
    <text evidence="2">The sequence shown here is derived from an EMBL/GenBank/DDBJ whole genome shotgun (WGS) entry which is preliminary data.</text>
</comment>
<evidence type="ECO:0000259" key="1">
    <source>
        <dbReference type="Pfam" id="PF00534"/>
    </source>
</evidence>
<feature type="domain" description="Glycosyl transferase family 1" evidence="1">
    <location>
        <begin position="199"/>
        <end position="360"/>
    </location>
</feature>
<dbReference type="OrthoDB" id="9790710at2"/>
<dbReference type="InterPro" id="IPR001296">
    <property type="entry name" value="Glyco_trans_1"/>
</dbReference>
<dbReference type="CDD" id="cd03801">
    <property type="entry name" value="GT4_PimA-like"/>
    <property type="match status" value="1"/>
</dbReference>
<proteinExistence type="predicted"/>
<keyword evidence="2" id="KW-0808">Transferase</keyword>
<dbReference type="EMBL" id="QKZV01000005">
    <property type="protein sequence ID" value="PZX62254.1"/>
    <property type="molecule type" value="Genomic_DNA"/>
</dbReference>
<dbReference type="RefSeq" id="WP_111295329.1">
    <property type="nucleotide sequence ID" value="NZ_QKZV01000005.1"/>
</dbReference>
<dbReference type="PANTHER" id="PTHR45947">
    <property type="entry name" value="SULFOQUINOVOSYL TRANSFERASE SQD2"/>
    <property type="match status" value="1"/>
</dbReference>
<reference evidence="2 3" key="1">
    <citation type="submission" date="2018-06" db="EMBL/GenBank/DDBJ databases">
        <title>Genomic Encyclopedia of Archaeal and Bacterial Type Strains, Phase II (KMG-II): from individual species to whole genera.</title>
        <authorList>
            <person name="Goeker M."/>
        </authorList>
    </citation>
    <scope>NUCLEOTIDE SEQUENCE [LARGE SCALE GENOMIC DNA]</scope>
    <source>
        <strain evidence="2 3">DSM 23241</strain>
    </source>
</reference>
<dbReference type="GO" id="GO:0016757">
    <property type="term" value="F:glycosyltransferase activity"/>
    <property type="evidence" value="ECO:0007669"/>
    <property type="project" value="InterPro"/>
</dbReference>
<evidence type="ECO:0000313" key="3">
    <source>
        <dbReference type="Proteomes" id="UP000249720"/>
    </source>
</evidence>
<dbReference type="AlphaFoldDB" id="A0A2W7RPF9"/>
<accession>A0A2W7RPF9</accession>
<gene>
    <name evidence="2" type="ORF">LX80_01736</name>
</gene>
<dbReference type="InterPro" id="IPR050194">
    <property type="entry name" value="Glycosyltransferase_grp1"/>
</dbReference>
<dbReference type="Gene3D" id="3.40.50.2000">
    <property type="entry name" value="Glycogen Phosphorylase B"/>
    <property type="match status" value="2"/>
</dbReference>
<keyword evidence="3" id="KW-1185">Reference proteome</keyword>
<organism evidence="2 3">
    <name type="scientific">Hydrotalea sandarakina</name>
    <dbReference type="NCBI Taxonomy" id="1004304"/>
    <lineage>
        <taxon>Bacteria</taxon>
        <taxon>Pseudomonadati</taxon>
        <taxon>Bacteroidota</taxon>
        <taxon>Chitinophagia</taxon>
        <taxon>Chitinophagales</taxon>
        <taxon>Chitinophagaceae</taxon>
        <taxon>Hydrotalea</taxon>
    </lineage>
</organism>